<dbReference type="CDD" id="cd12223">
    <property type="entry name" value="RRM_SR140"/>
    <property type="match status" value="1"/>
</dbReference>
<gene>
    <name evidence="6" type="ORF">SFRICE_015849</name>
</gene>
<organism evidence="6">
    <name type="scientific">Spodoptera frugiperda</name>
    <name type="common">Fall armyworm</name>
    <dbReference type="NCBI Taxonomy" id="7108"/>
    <lineage>
        <taxon>Eukaryota</taxon>
        <taxon>Metazoa</taxon>
        <taxon>Ecdysozoa</taxon>
        <taxon>Arthropoda</taxon>
        <taxon>Hexapoda</taxon>
        <taxon>Insecta</taxon>
        <taxon>Pterygota</taxon>
        <taxon>Neoptera</taxon>
        <taxon>Endopterygota</taxon>
        <taxon>Lepidoptera</taxon>
        <taxon>Glossata</taxon>
        <taxon>Ditrysia</taxon>
        <taxon>Noctuoidea</taxon>
        <taxon>Noctuidae</taxon>
        <taxon>Amphipyrinae</taxon>
        <taxon>Spodoptera</taxon>
    </lineage>
</organism>
<keyword evidence="4" id="KW-1133">Transmembrane helix</keyword>
<dbReference type="PANTHER" id="PTHR23140:SF0">
    <property type="entry name" value="U2 SNRNP-ASSOCIATED SURP MOTIF-CONTAINING PROTEIN"/>
    <property type="match status" value="1"/>
</dbReference>
<dbReference type="InterPro" id="IPR051485">
    <property type="entry name" value="SR-CTD_assoc_factor"/>
</dbReference>
<dbReference type="SMART" id="SM00360">
    <property type="entry name" value="RRM"/>
    <property type="match status" value="1"/>
</dbReference>
<dbReference type="Gene3D" id="3.30.70.330">
    <property type="match status" value="1"/>
</dbReference>
<dbReference type="PANTHER" id="PTHR23140">
    <property type="entry name" value="RNA PROCESSING PROTEIN LD23810P"/>
    <property type="match status" value="1"/>
</dbReference>
<dbReference type="EMBL" id="ODYU01004061">
    <property type="protein sequence ID" value="SOQ43546.1"/>
    <property type="molecule type" value="Genomic_DNA"/>
</dbReference>
<name>A0A2H1VRZ4_SPOFR</name>
<feature type="domain" description="RRM" evidence="5">
    <location>
        <begin position="257"/>
        <end position="328"/>
    </location>
</feature>
<evidence type="ECO:0000313" key="6">
    <source>
        <dbReference type="EMBL" id="SOQ43546.1"/>
    </source>
</evidence>
<sequence>MSSRGLSKKELEELKKKEEEEAAAHVFKEFVETFQEVPSTTSKVWVKAGTYDAGARTNSANSVSPPMIFPVFLLFFLIFPDFAINLTELETFPKNAKPWKSANSVLPPISLSSGFFLKFFLFFFAINLTEPETFPTNAKPWKSVRAFWKEDTSERGKLYKPVSRLDDKRSIPDIDPVRTLVQRPEPPGRPHAKKKGQDKKKSNLELFKEELRQIQEERSERHKYKNVLRERGVVGVEPSLDIIPDVGSYDTGDPNTTNLYLGNLNPKITEQQLMEIFGRYGPLASIKIMWPRSDEEKARGRNCGFVAFMSRKDGERALRCINGKDITF</sequence>
<dbReference type="PROSITE" id="PS50102">
    <property type="entry name" value="RRM"/>
    <property type="match status" value="1"/>
</dbReference>
<protein>
    <submittedName>
        <fullName evidence="6">SFRICE_015849</fullName>
    </submittedName>
</protein>
<dbReference type="InterPro" id="IPR035009">
    <property type="entry name" value="SR140_RRM"/>
</dbReference>
<dbReference type="SUPFAM" id="SSF54928">
    <property type="entry name" value="RNA-binding domain, RBD"/>
    <property type="match status" value="1"/>
</dbReference>
<evidence type="ECO:0000256" key="3">
    <source>
        <dbReference type="SAM" id="MobiDB-lite"/>
    </source>
</evidence>
<keyword evidence="4" id="KW-0812">Transmembrane</keyword>
<feature type="region of interest" description="Disordered" evidence="3">
    <location>
        <begin position="179"/>
        <end position="202"/>
    </location>
</feature>
<dbReference type="Pfam" id="PF00076">
    <property type="entry name" value="RRM_1"/>
    <property type="match status" value="1"/>
</dbReference>
<evidence type="ECO:0000259" key="5">
    <source>
        <dbReference type="PROSITE" id="PS50102"/>
    </source>
</evidence>
<dbReference type="GO" id="GO:0003723">
    <property type="term" value="F:RNA binding"/>
    <property type="evidence" value="ECO:0007669"/>
    <property type="project" value="UniProtKB-UniRule"/>
</dbReference>
<evidence type="ECO:0000256" key="4">
    <source>
        <dbReference type="SAM" id="Phobius"/>
    </source>
</evidence>
<feature type="transmembrane region" description="Helical" evidence="4">
    <location>
        <begin position="67"/>
        <end position="84"/>
    </location>
</feature>
<accession>A0A2H1VRZ4</accession>
<dbReference type="InterPro" id="IPR035979">
    <property type="entry name" value="RBD_domain_sf"/>
</dbReference>
<keyword evidence="4" id="KW-0472">Membrane</keyword>
<keyword evidence="1 2" id="KW-0694">RNA-binding</keyword>
<dbReference type="GO" id="GO:0005634">
    <property type="term" value="C:nucleus"/>
    <property type="evidence" value="ECO:0007669"/>
    <property type="project" value="TreeGrafter"/>
</dbReference>
<reference evidence="6" key="1">
    <citation type="submission" date="2016-07" db="EMBL/GenBank/DDBJ databases">
        <authorList>
            <person name="Bretaudeau A."/>
        </authorList>
    </citation>
    <scope>NUCLEOTIDE SEQUENCE</scope>
    <source>
        <strain evidence="6">Rice</strain>
        <tissue evidence="6">Whole body</tissue>
    </source>
</reference>
<dbReference type="AlphaFoldDB" id="A0A2H1VRZ4"/>
<dbReference type="InterPro" id="IPR000504">
    <property type="entry name" value="RRM_dom"/>
</dbReference>
<evidence type="ECO:0000256" key="2">
    <source>
        <dbReference type="PROSITE-ProRule" id="PRU00176"/>
    </source>
</evidence>
<proteinExistence type="predicted"/>
<dbReference type="InterPro" id="IPR012677">
    <property type="entry name" value="Nucleotide-bd_a/b_plait_sf"/>
</dbReference>
<feature type="transmembrane region" description="Helical" evidence="4">
    <location>
        <begin position="105"/>
        <end position="126"/>
    </location>
</feature>
<evidence type="ECO:0000256" key="1">
    <source>
        <dbReference type="ARBA" id="ARBA00022884"/>
    </source>
</evidence>